<gene>
    <name evidence="5" type="ORF">UY16_C0003G0011</name>
</gene>
<feature type="domain" description="Penicillin-binding protein transpeptidase" evidence="3">
    <location>
        <begin position="240"/>
        <end position="541"/>
    </location>
</feature>
<protein>
    <submittedName>
        <fullName evidence="5">Peptidoglycan glycosyltransferase</fullName>
    </submittedName>
</protein>
<dbReference type="Pfam" id="PF03717">
    <property type="entry name" value="PBP_dimer"/>
    <property type="match status" value="1"/>
</dbReference>
<dbReference type="Gene3D" id="3.40.710.10">
    <property type="entry name" value="DD-peptidase/beta-lactamase superfamily"/>
    <property type="match status" value="1"/>
</dbReference>
<dbReference type="GO" id="GO:0016740">
    <property type="term" value="F:transferase activity"/>
    <property type="evidence" value="ECO:0007669"/>
    <property type="project" value="UniProtKB-KW"/>
</dbReference>
<accession>A0A0G1U3P5</accession>
<comment type="subcellular location">
    <subcellularLocation>
        <location evidence="1">Membrane</location>
    </subcellularLocation>
</comment>
<organism evidence="5 6">
    <name type="scientific">Candidatus Gottesmanbacteria bacterium GW2011_GWA2_47_9</name>
    <dbReference type="NCBI Taxonomy" id="1618445"/>
    <lineage>
        <taxon>Bacteria</taxon>
        <taxon>Candidatus Gottesmaniibacteriota</taxon>
    </lineage>
</organism>
<dbReference type="SUPFAM" id="SSF56519">
    <property type="entry name" value="Penicillin binding protein dimerisation domain"/>
    <property type="match status" value="1"/>
</dbReference>
<dbReference type="InterPro" id="IPR001460">
    <property type="entry name" value="PCN-bd_Tpept"/>
</dbReference>
<dbReference type="EMBL" id="LCOY01000003">
    <property type="protein sequence ID" value="KKU88669.1"/>
    <property type="molecule type" value="Genomic_DNA"/>
</dbReference>
<dbReference type="GO" id="GO:0071555">
    <property type="term" value="P:cell wall organization"/>
    <property type="evidence" value="ECO:0007669"/>
    <property type="project" value="TreeGrafter"/>
</dbReference>
<proteinExistence type="predicted"/>
<evidence type="ECO:0000256" key="1">
    <source>
        <dbReference type="ARBA" id="ARBA00004370"/>
    </source>
</evidence>
<dbReference type="InterPro" id="IPR012338">
    <property type="entry name" value="Beta-lactam/transpept-like"/>
</dbReference>
<dbReference type="Gene3D" id="3.30.450.330">
    <property type="match status" value="1"/>
</dbReference>
<dbReference type="Proteomes" id="UP000034739">
    <property type="component" value="Unassembled WGS sequence"/>
</dbReference>
<evidence type="ECO:0000259" key="4">
    <source>
        <dbReference type="Pfam" id="PF03717"/>
    </source>
</evidence>
<keyword evidence="5" id="KW-0808">Transferase</keyword>
<dbReference type="GO" id="GO:0008658">
    <property type="term" value="F:penicillin binding"/>
    <property type="evidence" value="ECO:0007669"/>
    <property type="project" value="InterPro"/>
</dbReference>
<dbReference type="Pfam" id="PF00905">
    <property type="entry name" value="Transpeptidase"/>
    <property type="match status" value="1"/>
</dbReference>
<evidence type="ECO:0000313" key="6">
    <source>
        <dbReference type="Proteomes" id="UP000034739"/>
    </source>
</evidence>
<dbReference type="GO" id="GO:0005886">
    <property type="term" value="C:plasma membrane"/>
    <property type="evidence" value="ECO:0007669"/>
    <property type="project" value="TreeGrafter"/>
</dbReference>
<dbReference type="Gene3D" id="3.90.1310.10">
    <property type="entry name" value="Penicillin-binding protein 2a (Domain 2)"/>
    <property type="match status" value="1"/>
</dbReference>
<evidence type="ECO:0000313" key="5">
    <source>
        <dbReference type="EMBL" id="KKU88669.1"/>
    </source>
</evidence>
<evidence type="ECO:0000259" key="3">
    <source>
        <dbReference type="Pfam" id="PF00905"/>
    </source>
</evidence>
<reference evidence="5 6" key="1">
    <citation type="journal article" date="2015" name="Nature">
        <title>rRNA introns, odd ribosomes, and small enigmatic genomes across a large radiation of phyla.</title>
        <authorList>
            <person name="Brown C.T."/>
            <person name="Hug L.A."/>
            <person name="Thomas B.C."/>
            <person name="Sharon I."/>
            <person name="Castelle C.J."/>
            <person name="Singh A."/>
            <person name="Wilkins M.J."/>
            <person name="Williams K.H."/>
            <person name="Banfield J.F."/>
        </authorList>
    </citation>
    <scope>NUCLEOTIDE SEQUENCE [LARGE SCALE GENOMIC DNA]</scope>
</reference>
<dbReference type="AlphaFoldDB" id="A0A0G1U3P5"/>
<evidence type="ECO:0000256" key="2">
    <source>
        <dbReference type="ARBA" id="ARBA00023136"/>
    </source>
</evidence>
<dbReference type="PATRIC" id="fig|1618445.3.peg.116"/>
<dbReference type="SUPFAM" id="SSF56601">
    <property type="entry name" value="beta-lactamase/transpeptidase-like"/>
    <property type="match status" value="1"/>
</dbReference>
<dbReference type="InterPro" id="IPR036138">
    <property type="entry name" value="PBP_dimer_sf"/>
</dbReference>
<dbReference type="PANTHER" id="PTHR30627">
    <property type="entry name" value="PEPTIDOGLYCAN D,D-TRANSPEPTIDASE"/>
    <property type="match status" value="1"/>
</dbReference>
<sequence length="557" mass="61776">MWRIWAIFSLLAIAFLSIILRLFYWQIIEGDRLRSQATSQYTSAFVLPASRGHILSSDGSAIVMNQVAYLVYAEPRQMQDAQTHAARIASIIGQDKGDILATISDPARAWVPLAHKLEAPKTEELKKLDIPGLGFEKEPKRYYPEASMAAHILGFVGSDEHGRDTGYFGLEGYYDRELRGKEGQLVFERDAKGFPILVGDAKRIEAEDGRNLALWVDRSVQQIVERRLMEGIKKYGAKEGSVIVMDPKTGGILAMAAYPSYDPRDFVRFDKTLYKSPLVSGSYEPGSTFKVLVMAAALEEKLVKPTTTMEETGPITVGDYTIRTWNSEYHGSVTMTQVLEHSSNVGMVFIANKLGKEKLLRYMRDFGFGELTGIDLEEESAPELRDESEWREIDLATASFGQGIAVTPIQMVRAVAALANDGWLMEPHVVSEIQETKGRSIVRKPKKIRQVVSPATSRIIAEMMVAAVDNGEAKWAKPKGYRVAGKTGTAQIPVSGHYDEKKTIASFVGFAPADNPKFVMLVTLREPTSSPWGSETAAPLFFAVAGDLFRYYAIPPQ</sequence>
<keyword evidence="2" id="KW-0472">Membrane</keyword>
<comment type="caution">
    <text evidence="5">The sequence shown here is derived from an EMBL/GenBank/DDBJ whole genome shotgun (WGS) entry which is preliminary data.</text>
</comment>
<dbReference type="InterPro" id="IPR005311">
    <property type="entry name" value="PBP_dimer"/>
</dbReference>
<dbReference type="InterPro" id="IPR050515">
    <property type="entry name" value="Beta-lactam/transpept"/>
</dbReference>
<dbReference type="PANTHER" id="PTHR30627:SF1">
    <property type="entry name" value="PEPTIDOGLYCAN D,D-TRANSPEPTIDASE FTSI"/>
    <property type="match status" value="1"/>
</dbReference>
<feature type="domain" description="Penicillin-binding protein dimerisation" evidence="4">
    <location>
        <begin position="47"/>
        <end position="194"/>
    </location>
</feature>
<name>A0A0G1U3P5_9BACT</name>